<dbReference type="AlphaFoldDB" id="A2SN65"/>
<accession>A2SN65</accession>
<geneLocation type="plasmid" evidence="1 2">
    <name>RPME01</name>
</geneLocation>
<keyword evidence="2" id="KW-1185">Reference proteome</keyword>
<dbReference type="KEGG" id="mpt:Mpe_B0229"/>
<keyword evidence="1" id="KW-0614">Plasmid</keyword>
<sequence length="104" mass="11403">MKGTIYKRFHRGVRLEKLERVGDGDFNLLPGPPLSGRAENDATFHMPGGAGSAMSEARVVTVAGFGMLVAGLERIRAGKEFAHVQQEWWFAPQGHDDIPPEACR</sequence>
<dbReference type="EMBL" id="CP000556">
    <property type="protein sequence ID" value="ABM97004.1"/>
    <property type="molecule type" value="Genomic_DNA"/>
</dbReference>
<dbReference type="HOGENOM" id="CLU_2246868_0_0_4"/>
<dbReference type="RefSeq" id="WP_011831592.1">
    <property type="nucleotide sequence ID" value="NC_008826.1"/>
</dbReference>
<evidence type="ECO:0000313" key="2">
    <source>
        <dbReference type="Proteomes" id="UP000000366"/>
    </source>
</evidence>
<name>A2SN65_METPP</name>
<protein>
    <submittedName>
        <fullName evidence="1">Uncharacterized protein</fullName>
    </submittedName>
</protein>
<proteinExistence type="predicted"/>
<evidence type="ECO:0000313" key="1">
    <source>
        <dbReference type="EMBL" id="ABM97004.1"/>
    </source>
</evidence>
<gene>
    <name evidence="1" type="ordered locus">Mpe_B0229</name>
</gene>
<dbReference type="Proteomes" id="UP000000366">
    <property type="component" value="Plasmid RPME01"/>
</dbReference>
<reference evidence="1 2" key="1">
    <citation type="journal article" date="2007" name="J. Bacteriol.">
        <title>Whole-genome analysis of the methyl tert-butyl ether-degrading beta-proteobacterium Methylibium petroleiphilum PM1.</title>
        <authorList>
            <person name="Kane S.R."/>
            <person name="Chakicherla A.Y."/>
            <person name="Chain P.S.G."/>
            <person name="Schmidt R."/>
            <person name="Shin M.W."/>
            <person name="Legler T.C."/>
            <person name="Scow K.M."/>
            <person name="Larimer F.W."/>
            <person name="Lucas S.M."/>
            <person name="Richardson P.M."/>
            <person name="Hristova K.R."/>
        </authorList>
    </citation>
    <scope>NUCLEOTIDE SEQUENCE [LARGE SCALE GENOMIC DNA]</scope>
    <source>
        <strain evidence="2">ATCC BAA-1232 / LMG 22953 / PM1</strain>
        <plasmid evidence="1 2">RPME01</plasmid>
    </source>
</reference>
<organism evidence="1 2">
    <name type="scientific">Methylibium petroleiphilum (strain ATCC BAA-1232 / LMG 22953 / PM1)</name>
    <dbReference type="NCBI Taxonomy" id="420662"/>
    <lineage>
        <taxon>Bacteria</taxon>
        <taxon>Pseudomonadati</taxon>
        <taxon>Pseudomonadota</taxon>
        <taxon>Betaproteobacteria</taxon>
        <taxon>Burkholderiales</taxon>
        <taxon>Sphaerotilaceae</taxon>
        <taxon>Methylibium</taxon>
    </lineage>
</organism>